<dbReference type="EMBL" id="VOIH02000010">
    <property type="protein sequence ID" value="KAF3435593.1"/>
    <property type="molecule type" value="Genomic_DNA"/>
</dbReference>
<name>A0A8K0DUS0_9ROSA</name>
<feature type="compositionally biased region" description="Basic and acidic residues" evidence="1">
    <location>
        <begin position="113"/>
        <end position="128"/>
    </location>
</feature>
<dbReference type="Pfam" id="PF10950">
    <property type="entry name" value="Organ_specific"/>
    <property type="match status" value="1"/>
</dbReference>
<comment type="caution">
    <text evidence="3">The sequence shown here is derived from an EMBL/GenBank/DDBJ whole genome shotgun (WGS) entry which is preliminary data.</text>
</comment>
<organism evidence="3 4">
    <name type="scientific">Rhamnella rubrinervis</name>
    <dbReference type="NCBI Taxonomy" id="2594499"/>
    <lineage>
        <taxon>Eukaryota</taxon>
        <taxon>Viridiplantae</taxon>
        <taxon>Streptophyta</taxon>
        <taxon>Embryophyta</taxon>
        <taxon>Tracheophyta</taxon>
        <taxon>Spermatophyta</taxon>
        <taxon>Magnoliopsida</taxon>
        <taxon>eudicotyledons</taxon>
        <taxon>Gunneridae</taxon>
        <taxon>Pentapetalae</taxon>
        <taxon>rosids</taxon>
        <taxon>fabids</taxon>
        <taxon>Rosales</taxon>
        <taxon>Rhamnaceae</taxon>
        <taxon>rhamnoid group</taxon>
        <taxon>Rhamneae</taxon>
        <taxon>Rhamnella</taxon>
    </lineage>
</organism>
<evidence type="ECO:0008006" key="5">
    <source>
        <dbReference type="Google" id="ProtNLM"/>
    </source>
</evidence>
<dbReference type="OrthoDB" id="1734141at2759"/>
<evidence type="ECO:0000256" key="2">
    <source>
        <dbReference type="SAM" id="SignalP"/>
    </source>
</evidence>
<dbReference type="AlphaFoldDB" id="A0A8K0DUS0"/>
<keyword evidence="4" id="KW-1185">Reference proteome</keyword>
<sequence length="155" mass="17880">MKPACALFALLSLLLLMMSTIESRKDPAEYWRSVMKEQPMPEAIHGLVHDSDSALVPKRQRSNEEKNTNCHEKEVNSFGDDFEPRPNVSKYHDDDTVKSFGDDFEPRPNVSQYHDDDTKSFVKNHENDNNVGPYKEAKSFAEEFEPRPNVSIYKD</sequence>
<proteinExistence type="predicted"/>
<evidence type="ECO:0000256" key="1">
    <source>
        <dbReference type="SAM" id="MobiDB-lite"/>
    </source>
</evidence>
<evidence type="ECO:0000313" key="3">
    <source>
        <dbReference type="EMBL" id="KAF3435593.1"/>
    </source>
</evidence>
<feature type="compositionally biased region" description="Basic and acidic residues" evidence="1">
    <location>
        <begin position="135"/>
        <end position="146"/>
    </location>
</feature>
<dbReference type="PANTHER" id="PTHR33731:SF2">
    <property type="entry name" value="ORGAN-SPECIFIC PROTEIN S2-LIKE"/>
    <property type="match status" value="1"/>
</dbReference>
<feature type="region of interest" description="Disordered" evidence="1">
    <location>
        <begin position="59"/>
        <end position="155"/>
    </location>
</feature>
<feature type="chain" id="PRO_5035453204" description="Organ-specific protein S2" evidence="2">
    <location>
        <begin position="24"/>
        <end position="155"/>
    </location>
</feature>
<feature type="compositionally biased region" description="Basic and acidic residues" evidence="1">
    <location>
        <begin position="90"/>
        <end position="106"/>
    </location>
</feature>
<dbReference type="InterPro" id="IPR024489">
    <property type="entry name" value="Organ_specific_prot"/>
</dbReference>
<evidence type="ECO:0000313" key="4">
    <source>
        <dbReference type="Proteomes" id="UP000796880"/>
    </source>
</evidence>
<feature type="signal peptide" evidence="2">
    <location>
        <begin position="1"/>
        <end position="23"/>
    </location>
</feature>
<reference evidence="3" key="1">
    <citation type="submission" date="2020-03" db="EMBL/GenBank/DDBJ databases">
        <title>A high-quality chromosome-level genome assembly of a woody plant with both climbing and erect habits, Rhamnella rubrinervis.</title>
        <authorList>
            <person name="Lu Z."/>
            <person name="Yang Y."/>
            <person name="Zhu X."/>
            <person name="Sun Y."/>
        </authorList>
    </citation>
    <scope>NUCLEOTIDE SEQUENCE</scope>
    <source>
        <strain evidence="3">BYM</strain>
        <tissue evidence="3">Leaf</tissue>
    </source>
</reference>
<accession>A0A8K0DUS0</accession>
<gene>
    <name evidence="3" type="ORF">FNV43_RR22684</name>
</gene>
<keyword evidence="2" id="KW-0732">Signal</keyword>
<protein>
    <recommendedName>
        <fullName evidence="5">Organ-specific protein S2</fullName>
    </recommendedName>
</protein>
<dbReference type="PANTHER" id="PTHR33731">
    <property type="entry name" value="PROTEIN, PUTATIVE-RELATED"/>
    <property type="match status" value="1"/>
</dbReference>
<feature type="compositionally biased region" description="Basic and acidic residues" evidence="1">
    <location>
        <begin position="61"/>
        <end position="75"/>
    </location>
</feature>
<dbReference type="Proteomes" id="UP000796880">
    <property type="component" value="Unassembled WGS sequence"/>
</dbReference>